<evidence type="ECO:0000256" key="5">
    <source>
        <dbReference type="ARBA" id="ARBA00022676"/>
    </source>
</evidence>
<evidence type="ECO:0000256" key="10">
    <source>
        <dbReference type="ARBA" id="ARBA00023268"/>
    </source>
</evidence>
<evidence type="ECO:0000256" key="11">
    <source>
        <dbReference type="ARBA" id="ARBA00023316"/>
    </source>
</evidence>
<dbReference type="InterPro" id="IPR023346">
    <property type="entry name" value="Lysozyme-like_dom_sf"/>
</dbReference>
<dbReference type="EMBL" id="PYLQ01000029">
    <property type="protein sequence ID" value="PST36051.1"/>
    <property type="molecule type" value="Genomic_DNA"/>
</dbReference>
<evidence type="ECO:0000256" key="9">
    <source>
        <dbReference type="ARBA" id="ARBA00022984"/>
    </source>
</evidence>
<dbReference type="InterPro" id="IPR001460">
    <property type="entry name" value="PCN-bd_Tpept"/>
</dbReference>
<evidence type="ECO:0000313" key="17">
    <source>
        <dbReference type="Proteomes" id="UP000240974"/>
    </source>
</evidence>
<accession>A0A2T3FL90</accession>
<dbReference type="GO" id="GO:0030288">
    <property type="term" value="C:outer membrane-bounded periplasmic space"/>
    <property type="evidence" value="ECO:0007669"/>
    <property type="project" value="TreeGrafter"/>
</dbReference>
<comment type="catalytic activity">
    <reaction evidence="13">
        <text>[GlcNAc-(1-&gt;4)-Mur2Ac(oyl-L-Ala-gamma-D-Glu-L-Lys-D-Ala-D-Ala)](n)-di-trans,octa-cis-undecaprenyl diphosphate + beta-D-GlcNAc-(1-&gt;4)-Mur2Ac(oyl-L-Ala-gamma-D-Glu-L-Lys-D-Ala-D-Ala)-di-trans,octa-cis-undecaprenyl diphosphate = [GlcNAc-(1-&gt;4)-Mur2Ac(oyl-L-Ala-gamma-D-Glu-L-Lys-D-Ala-D-Ala)](n+1)-di-trans,octa-cis-undecaprenyl diphosphate + di-trans,octa-cis-undecaprenyl diphosphate + H(+)</text>
        <dbReference type="Rhea" id="RHEA:23708"/>
        <dbReference type="Rhea" id="RHEA-COMP:9602"/>
        <dbReference type="Rhea" id="RHEA-COMP:9603"/>
        <dbReference type="ChEBI" id="CHEBI:15378"/>
        <dbReference type="ChEBI" id="CHEBI:58405"/>
        <dbReference type="ChEBI" id="CHEBI:60033"/>
        <dbReference type="ChEBI" id="CHEBI:78435"/>
        <dbReference type="EC" id="2.4.99.28"/>
    </reaction>
</comment>
<evidence type="ECO:0000256" key="4">
    <source>
        <dbReference type="ARBA" id="ARBA00022670"/>
    </source>
</evidence>
<dbReference type="GO" id="GO:0006508">
    <property type="term" value="P:proteolysis"/>
    <property type="evidence" value="ECO:0007669"/>
    <property type="project" value="UniProtKB-KW"/>
</dbReference>
<reference evidence="16 17" key="1">
    <citation type="journal article" date="2019" name="Int. J. Syst. Evol. Microbiol.">
        <title>Faecalibacillus intestinalis gen. nov., sp. nov. and Faecalibacillus faecis sp. nov., isolated from human faeces.</title>
        <authorList>
            <person name="Seo B."/>
            <person name="Jeon K."/>
            <person name="Baek I."/>
            <person name="Lee Y.M."/>
            <person name="Baek K."/>
            <person name="Ko G."/>
        </authorList>
    </citation>
    <scope>NUCLEOTIDE SEQUENCE [LARGE SCALE GENOMIC DNA]</scope>
    <source>
        <strain evidence="16 17">SNUG30099</strain>
    </source>
</reference>
<proteinExistence type="inferred from homology"/>
<feature type="domain" description="Glycosyl transferase family 51" evidence="15">
    <location>
        <begin position="65"/>
        <end position="245"/>
    </location>
</feature>
<comment type="caution">
    <text evidence="16">The sequence shown here is derived from an EMBL/GenBank/DDBJ whole genome shotgun (WGS) entry which is preliminary data.</text>
</comment>
<organism evidence="16 17">
    <name type="scientific">Faecalibacillus intestinalis</name>
    <dbReference type="NCBI Taxonomy" id="1982626"/>
    <lineage>
        <taxon>Bacteria</taxon>
        <taxon>Bacillati</taxon>
        <taxon>Bacillota</taxon>
        <taxon>Erysipelotrichia</taxon>
        <taxon>Erysipelotrichales</taxon>
        <taxon>Coprobacillaceae</taxon>
        <taxon>Faecalibacillus</taxon>
    </lineage>
</organism>
<keyword evidence="7" id="KW-0378">Hydrolase</keyword>
<evidence type="ECO:0000256" key="6">
    <source>
        <dbReference type="ARBA" id="ARBA00022679"/>
    </source>
</evidence>
<evidence type="ECO:0000313" key="16">
    <source>
        <dbReference type="EMBL" id="PST36051.1"/>
    </source>
</evidence>
<evidence type="ECO:0000256" key="3">
    <source>
        <dbReference type="ARBA" id="ARBA00022645"/>
    </source>
</evidence>
<evidence type="ECO:0000259" key="15">
    <source>
        <dbReference type="Pfam" id="PF00912"/>
    </source>
</evidence>
<keyword evidence="8" id="KW-0133">Cell shape</keyword>
<dbReference type="InterPro" id="IPR050396">
    <property type="entry name" value="Glycosyltr_51/Transpeptidase"/>
</dbReference>
<dbReference type="SUPFAM" id="SSF53955">
    <property type="entry name" value="Lysozyme-like"/>
    <property type="match status" value="1"/>
</dbReference>
<dbReference type="Proteomes" id="UP000240974">
    <property type="component" value="Unassembled WGS sequence"/>
</dbReference>
<evidence type="ECO:0000256" key="12">
    <source>
        <dbReference type="ARBA" id="ARBA00034000"/>
    </source>
</evidence>
<evidence type="ECO:0000256" key="1">
    <source>
        <dbReference type="ARBA" id="ARBA00007090"/>
    </source>
</evidence>
<dbReference type="AlphaFoldDB" id="A0A2T3FL90"/>
<keyword evidence="4" id="KW-0645">Protease</keyword>
<dbReference type="Pfam" id="PF00905">
    <property type="entry name" value="Transpeptidase"/>
    <property type="match status" value="1"/>
</dbReference>
<dbReference type="GO" id="GO:0008955">
    <property type="term" value="F:peptidoglycan glycosyltransferase activity"/>
    <property type="evidence" value="ECO:0007669"/>
    <property type="project" value="UniProtKB-EC"/>
</dbReference>
<protein>
    <submittedName>
        <fullName evidence="16">Penicillin-binding protein</fullName>
    </submittedName>
</protein>
<dbReference type="GO" id="GO:0008658">
    <property type="term" value="F:penicillin binding"/>
    <property type="evidence" value="ECO:0007669"/>
    <property type="project" value="InterPro"/>
</dbReference>
<keyword evidence="10" id="KW-0511">Multifunctional enzyme</keyword>
<feature type="domain" description="Penicillin-binding protein transpeptidase" evidence="14">
    <location>
        <begin position="339"/>
        <end position="589"/>
    </location>
</feature>
<dbReference type="Gene3D" id="3.40.710.10">
    <property type="entry name" value="DD-peptidase/beta-lactamase superfamily"/>
    <property type="match status" value="1"/>
</dbReference>
<dbReference type="GO" id="GO:0008360">
    <property type="term" value="P:regulation of cell shape"/>
    <property type="evidence" value="ECO:0007669"/>
    <property type="project" value="UniProtKB-KW"/>
</dbReference>
<evidence type="ECO:0000256" key="2">
    <source>
        <dbReference type="ARBA" id="ARBA00007739"/>
    </source>
</evidence>
<keyword evidence="17" id="KW-1185">Reference proteome</keyword>
<comment type="similarity">
    <text evidence="2">In the N-terminal section; belongs to the glycosyltransferase 51 family.</text>
</comment>
<keyword evidence="5" id="KW-0328">Glycosyltransferase</keyword>
<dbReference type="RefSeq" id="WP_107030631.1">
    <property type="nucleotide sequence ID" value="NZ_PYLQ01000029.1"/>
</dbReference>
<evidence type="ECO:0000256" key="13">
    <source>
        <dbReference type="ARBA" id="ARBA00049902"/>
    </source>
</evidence>
<keyword evidence="6" id="KW-0808">Transferase</keyword>
<dbReference type="GO" id="GO:0071555">
    <property type="term" value="P:cell wall organization"/>
    <property type="evidence" value="ECO:0007669"/>
    <property type="project" value="UniProtKB-KW"/>
</dbReference>
<dbReference type="SUPFAM" id="SSF56601">
    <property type="entry name" value="beta-lactamase/transpeptidase-like"/>
    <property type="match status" value="1"/>
</dbReference>
<dbReference type="GO" id="GO:0009252">
    <property type="term" value="P:peptidoglycan biosynthetic process"/>
    <property type="evidence" value="ECO:0007669"/>
    <property type="project" value="UniProtKB-KW"/>
</dbReference>
<comment type="similarity">
    <text evidence="1">In the C-terminal section; belongs to the transpeptidase family.</text>
</comment>
<gene>
    <name evidence="16" type="ORF">C7U54_13480</name>
</gene>
<keyword evidence="11" id="KW-0961">Cell wall biogenesis/degradation</keyword>
<keyword evidence="3" id="KW-0121">Carboxypeptidase</keyword>
<name>A0A2T3FL90_9FIRM</name>
<sequence>MSSKKNKTQKKINKKKVFIALTICILVALIGGVSVLAYGVYKDTETFDAKKLLSSGASVMYDDQGQVLYTYGSEENGTRENITYEDLPQVLVDAVVAAEDSRFFEHNGFDLPRIAKAAMSNLVAGGIRGGGSTITQQLIKKAYFPNAEKTYTRKFSEIILAIQADKALSKEEILTLYLNKIYFGRSTRSIGISSASRYYFDKDVSELTLPEAAMLAGSLNSPYNYDPYYCLNNATERRNTILNLMVKHGYITQKECDDAKNVKVENMLCSSKITNSSVNAAYVDIVTDEVKKRTGLDPLKTQMNIYTYCNSETQALAAAIGNGEKYDYSDEDMRMGGAVQSSQDGRIVAVIGGRNYNFGNYNYATQKQQPGSSVKPFLDYGLAFENLDWSTGHSINDDDYYNGKFKNWDRQFHGLVTVENALENSWNIPAIKTFDEVQQKIGSDKIQEAMESIGISMNKENIGLASAIGGWSYGISPLEMAGAYATISNNGLYTESHTINYVEVVQTGETFNIDEEIQNNAKQSAYSKASAFMVRQVMLDYTKNGSGNYAYVSGIENVGAKTGTSNWASTAKNGMAGKSRDLWMSAYTSDYICSVWMGFGKEGIDKGKTTSQYKAYPGKVVQTLLNHLQSKGSQKSYPDQPDDVEQAAMVKGIYPYVSPSEGMSEDMIIQAWFKKGTAPAQSVDSDVFNLAGLSSFDVSLSGQSITFNFAPYNPENAVTDENANDATKTFGKVVYTVVVQDQNGQELHRENFSTSSGTLNYTVNQNVKVIGFYSYERAPERTSNQIEKDLSINLSTVNASLSCDSGQINDGATISSTSIQASISVQGQGHSVTIALYDQNGNVLSSVNHHSATFSNLSHGRSYSIKFLESNGSASVEKTIHFTVS</sequence>
<dbReference type="GO" id="GO:0009002">
    <property type="term" value="F:serine-type D-Ala-D-Ala carboxypeptidase activity"/>
    <property type="evidence" value="ECO:0007669"/>
    <property type="project" value="UniProtKB-EC"/>
</dbReference>
<dbReference type="PANTHER" id="PTHR32282">
    <property type="entry name" value="BINDING PROTEIN TRANSPEPTIDASE, PUTATIVE-RELATED"/>
    <property type="match status" value="1"/>
</dbReference>
<evidence type="ECO:0000256" key="8">
    <source>
        <dbReference type="ARBA" id="ARBA00022960"/>
    </source>
</evidence>
<dbReference type="FunFam" id="1.10.3810.10:FF:000001">
    <property type="entry name" value="Penicillin-binding protein 1A"/>
    <property type="match status" value="1"/>
</dbReference>
<keyword evidence="9" id="KW-0573">Peptidoglycan synthesis</keyword>
<evidence type="ECO:0000259" key="14">
    <source>
        <dbReference type="Pfam" id="PF00905"/>
    </source>
</evidence>
<dbReference type="Gene3D" id="1.10.3810.10">
    <property type="entry name" value="Biosynthetic peptidoglycan transglycosylase-like"/>
    <property type="match status" value="1"/>
</dbReference>
<comment type="catalytic activity">
    <reaction evidence="12">
        <text>Preferential cleavage: (Ac)2-L-Lys-D-Ala-|-D-Ala. Also transpeptidation of peptidyl-alanyl moieties that are N-acyl substituents of D-alanine.</text>
        <dbReference type="EC" id="3.4.16.4"/>
    </reaction>
</comment>
<dbReference type="Pfam" id="PF00912">
    <property type="entry name" value="Transgly"/>
    <property type="match status" value="1"/>
</dbReference>
<dbReference type="InterPro" id="IPR036950">
    <property type="entry name" value="PBP_transglycosylase"/>
</dbReference>
<dbReference type="InterPro" id="IPR001264">
    <property type="entry name" value="Glyco_trans_51"/>
</dbReference>
<dbReference type="InterPro" id="IPR012338">
    <property type="entry name" value="Beta-lactam/transpept-like"/>
</dbReference>
<dbReference type="PANTHER" id="PTHR32282:SF29">
    <property type="entry name" value="PENICILLIN-BINDING PROTEIN 1A"/>
    <property type="match status" value="1"/>
</dbReference>
<evidence type="ECO:0000256" key="7">
    <source>
        <dbReference type="ARBA" id="ARBA00022801"/>
    </source>
</evidence>